<proteinExistence type="predicted"/>
<evidence type="ECO:0000259" key="5">
    <source>
        <dbReference type="PROSITE" id="PS50930"/>
    </source>
</evidence>
<evidence type="ECO:0000259" key="4">
    <source>
        <dbReference type="PROSITE" id="PS50110"/>
    </source>
</evidence>
<comment type="function">
    <text evidence="2">May play the central regulatory role in sporulation. It may be an element of the effector pathway responsible for the activation of sporulation genes in response to nutritional stress. Spo0A may act in concert with spo0H (a sigma factor) to control the expression of some genes that are critical to the sporulation process.</text>
</comment>
<dbReference type="PANTHER" id="PTHR37299:SF1">
    <property type="entry name" value="STAGE 0 SPORULATION PROTEIN A HOMOLOG"/>
    <property type="match status" value="1"/>
</dbReference>
<evidence type="ECO:0000313" key="6">
    <source>
        <dbReference type="EMBL" id="MCC2177702.1"/>
    </source>
</evidence>
<accession>A0AAW4VXM5</accession>
<dbReference type="PANTHER" id="PTHR37299">
    <property type="entry name" value="TRANSCRIPTIONAL REGULATOR-RELATED"/>
    <property type="match status" value="1"/>
</dbReference>
<dbReference type="SUPFAM" id="SSF52172">
    <property type="entry name" value="CheY-like"/>
    <property type="match status" value="1"/>
</dbReference>
<organism evidence="6 7">
    <name type="scientific">Agathobaculum butyriciproducens</name>
    <dbReference type="NCBI Taxonomy" id="1628085"/>
    <lineage>
        <taxon>Bacteria</taxon>
        <taxon>Bacillati</taxon>
        <taxon>Bacillota</taxon>
        <taxon>Clostridia</taxon>
        <taxon>Eubacteriales</taxon>
        <taxon>Butyricicoccaceae</taxon>
        <taxon>Agathobaculum</taxon>
    </lineage>
</organism>
<dbReference type="SMART" id="SM00448">
    <property type="entry name" value="REC"/>
    <property type="match status" value="1"/>
</dbReference>
<feature type="modified residue" description="4-aspartylphosphate" evidence="3">
    <location>
        <position position="57"/>
    </location>
</feature>
<evidence type="ECO:0000256" key="2">
    <source>
        <dbReference type="ARBA" id="ARBA00024867"/>
    </source>
</evidence>
<dbReference type="GeneID" id="98659458"/>
<keyword evidence="7" id="KW-1185">Reference proteome</keyword>
<feature type="domain" description="Response regulatory" evidence="4">
    <location>
        <begin position="2"/>
        <end position="119"/>
    </location>
</feature>
<dbReference type="EMBL" id="JAJEPX010000048">
    <property type="protein sequence ID" value="MCC2177702.1"/>
    <property type="molecule type" value="Genomic_DNA"/>
</dbReference>
<dbReference type="Pfam" id="PF04397">
    <property type="entry name" value="LytTR"/>
    <property type="match status" value="1"/>
</dbReference>
<evidence type="ECO:0000256" key="3">
    <source>
        <dbReference type="PROSITE-ProRule" id="PRU00169"/>
    </source>
</evidence>
<sequence length="235" mass="27094">MRIILCDDDTAFTQVFEKRLLTVFKKYGITPEIVSAHTGVEALREITCRPTDVLFLDIDMPEKDGFSVAEELSAMPSKPLIIFLSGMEDLVYQSFAFQPFWFLRKTHLEELPQVTEKMLQLLNSRQIHYTVTMNGSSTRIPITEIAYFESQGHYIVVHYNEKSLRFKARMSDIETALSKYFFVRCHVGYLLNCRFVQICSRTSVTLTDGTVLPVSRAKAEETQTAFMAYMRSLRP</sequence>
<dbReference type="SMART" id="SM00850">
    <property type="entry name" value="LytTR"/>
    <property type="match status" value="1"/>
</dbReference>
<name>A0AAW4VXM5_9FIRM</name>
<keyword evidence="3" id="KW-0597">Phosphoprotein</keyword>
<dbReference type="RefSeq" id="WP_227601141.1">
    <property type="nucleotide sequence ID" value="NZ_JAJEPX010000048.1"/>
</dbReference>
<dbReference type="Gene3D" id="3.40.50.2300">
    <property type="match status" value="1"/>
</dbReference>
<evidence type="ECO:0000256" key="1">
    <source>
        <dbReference type="ARBA" id="ARBA00018672"/>
    </source>
</evidence>
<gene>
    <name evidence="6" type="ORF">LKD22_11300</name>
</gene>
<evidence type="ECO:0000313" key="7">
    <source>
        <dbReference type="Proteomes" id="UP001298753"/>
    </source>
</evidence>
<dbReference type="InterPro" id="IPR046947">
    <property type="entry name" value="LytR-like"/>
</dbReference>
<dbReference type="GO" id="GO:0000156">
    <property type="term" value="F:phosphorelay response regulator activity"/>
    <property type="evidence" value="ECO:0007669"/>
    <property type="project" value="InterPro"/>
</dbReference>
<dbReference type="AlphaFoldDB" id="A0AAW4VXM5"/>
<dbReference type="Proteomes" id="UP001298753">
    <property type="component" value="Unassembled WGS sequence"/>
</dbReference>
<keyword evidence="6" id="KW-0238">DNA-binding</keyword>
<dbReference type="PROSITE" id="PS50930">
    <property type="entry name" value="HTH_LYTTR"/>
    <property type="match status" value="1"/>
</dbReference>
<dbReference type="Pfam" id="PF00072">
    <property type="entry name" value="Response_reg"/>
    <property type="match status" value="1"/>
</dbReference>
<dbReference type="InterPro" id="IPR007492">
    <property type="entry name" value="LytTR_DNA-bd_dom"/>
</dbReference>
<dbReference type="GO" id="GO:0003677">
    <property type="term" value="F:DNA binding"/>
    <property type="evidence" value="ECO:0007669"/>
    <property type="project" value="UniProtKB-KW"/>
</dbReference>
<dbReference type="InterPro" id="IPR011006">
    <property type="entry name" value="CheY-like_superfamily"/>
</dbReference>
<protein>
    <recommendedName>
        <fullName evidence="1">Stage 0 sporulation protein A homolog</fullName>
    </recommendedName>
</protein>
<reference evidence="6 7" key="1">
    <citation type="submission" date="2021-10" db="EMBL/GenBank/DDBJ databases">
        <title>Anaerobic single-cell dispensing facilitates the cultivation of human gut bacteria.</title>
        <authorList>
            <person name="Afrizal A."/>
        </authorList>
    </citation>
    <scope>NUCLEOTIDE SEQUENCE [LARGE SCALE GENOMIC DNA]</scope>
    <source>
        <strain evidence="6 7">CLA-AA-H270</strain>
    </source>
</reference>
<dbReference type="Gene3D" id="2.40.50.1020">
    <property type="entry name" value="LytTr DNA-binding domain"/>
    <property type="match status" value="1"/>
</dbReference>
<comment type="caution">
    <text evidence="6">The sequence shown here is derived from an EMBL/GenBank/DDBJ whole genome shotgun (WGS) entry which is preliminary data.</text>
</comment>
<dbReference type="PROSITE" id="PS50110">
    <property type="entry name" value="RESPONSE_REGULATORY"/>
    <property type="match status" value="1"/>
</dbReference>
<dbReference type="InterPro" id="IPR001789">
    <property type="entry name" value="Sig_transdc_resp-reg_receiver"/>
</dbReference>
<feature type="domain" description="HTH LytTR-type" evidence="5">
    <location>
        <begin position="129"/>
        <end position="228"/>
    </location>
</feature>